<evidence type="ECO:0000313" key="2">
    <source>
        <dbReference type="EMBL" id="TMS33864.1"/>
    </source>
</evidence>
<name>A0A4U8ULK0_STECR</name>
<organism evidence="2 3">
    <name type="scientific">Steinernema carpocapsae</name>
    <name type="common">Entomopathogenic nematode</name>
    <dbReference type="NCBI Taxonomy" id="34508"/>
    <lineage>
        <taxon>Eukaryota</taxon>
        <taxon>Metazoa</taxon>
        <taxon>Ecdysozoa</taxon>
        <taxon>Nematoda</taxon>
        <taxon>Chromadorea</taxon>
        <taxon>Rhabditida</taxon>
        <taxon>Tylenchina</taxon>
        <taxon>Panagrolaimomorpha</taxon>
        <taxon>Strongyloidoidea</taxon>
        <taxon>Steinernematidae</taxon>
        <taxon>Steinernema</taxon>
    </lineage>
</organism>
<sequence>MKVKFERLTMDPRHRKRTVKREKLSGNLQTVACLRRDPTTRARNAPCAIHNHRRKGHYLVALTEDDREHLKKLSMVKELMRIVKEVLSTLQDQGMNVNGVFVKPEADAELENLEPSRPPCMPVCGRSIFNLSLMAVEQHQRSGPPRSSTSCGGAEEPSERIRRPTEATHTARGDRIGAILAISRRGSGYERANRQTLFATCKQRETAAPLQIFFMNFVLFAAIFGCST</sequence>
<dbReference type="AlphaFoldDB" id="A0A4U8ULK0"/>
<reference evidence="2 3" key="1">
    <citation type="journal article" date="2015" name="Genome Biol.">
        <title>Comparative genomics of Steinernema reveals deeply conserved gene regulatory networks.</title>
        <authorList>
            <person name="Dillman A.R."/>
            <person name="Macchietto M."/>
            <person name="Porter C.F."/>
            <person name="Rogers A."/>
            <person name="Williams B."/>
            <person name="Antoshechkin I."/>
            <person name="Lee M.M."/>
            <person name="Goodwin Z."/>
            <person name="Lu X."/>
            <person name="Lewis E.E."/>
            <person name="Goodrich-Blair H."/>
            <person name="Stock S.P."/>
            <person name="Adams B.J."/>
            <person name="Sternberg P.W."/>
            <person name="Mortazavi A."/>
        </authorList>
    </citation>
    <scope>NUCLEOTIDE SEQUENCE [LARGE SCALE GENOMIC DNA]</scope>
    <source>
        <strain evidence="2 3">ALL</strain>
    </source>
</reference>
<protein>
    <submittedName>
        <fullName evidence="2">Uncharacterized protein</fullName>
    </submittedName>
</protein>
<proteinExistence type="predicted"/>
<dbReference type="EMBL" id="AZBU02000001">
    <property type="protein sequence ID" value="TMS33864.1"/>
    <property type="molecule type" value="Genomic_DNA"/>
</dbReference>
<evidence type="ECO:0000313" key="3">
    <source>
        <dbReference type="Proteomes" id="UP000298663"/>
    </source>
</evidence>
<evidence type="ECO:0000256" key="1">
    <source>
        <dbReference type="SAM" id="MobiDB-lite"/>
    </source>
</evidence>
<reference evidence="2 3" key="2">
    <citation type="journal article" date="2019" name="G3 (Bethesda)">
        <title>Hybrid Assembly of the Genome of the Entomopathogenic Nematode Steinernema carpocapsae Identifies the X-Chromosome.</title>
        <authorList>
            <person name="Serra L."/>
            <person name="Macchietto M."/>
            <person name="Macias-Munoz A."/>
            <person name="McGill C.J."/>
            <person name="Rodriguez I.M."/>
            <person name="Rodriguez B."/>
            <person name="Murad R."/>
            <person name="Mortazavi A."/>
        </authorList>
    </citation>
    <scope>NUCLEOTIDE SEQUENCE [LARGE SCALE GENOMIC DNA]</scope>
    <source>
        <strain evidence="2 3">ALL</strain>
    </source>
</reference>
<feature type="compositionally biased region" description="Basic and acidic residues" evidence="1">
    <location>
        <begin position="157"/>
        <end position="171"/>
    </location>
</feature>
<comment type="caution">
    <text evidence="2">The sequence shown here is derived from an EMBL/GenBank/DDBJ whole genome shotgun (WGS) entry which is preliminary data.</text>
</comment>
<feature type="region of interest" description="Disordered" evidence="1">
    <location>
        <begin position="138"/>
        <end position="171"/>
    </location>
</feature>
<dbReference type="Proteomes" id="UP000298663">
    <property type="component" value="Unassembled WGS sequence"/>
</dbReference>
<gene>
    <name evidence="2" type="ORF">L596_001555</name>
</gene>
<accession>A0A4U8ULK0</accession>
<keyword evidence="3" id="KW-1185">Reference proteome</keyword>